<evidence type="ECO:0000259" key="7">
    <source>
        <dbReference type="PROSITE" id="PS50937"/>
    </source>
</evidence>
<feature type="region of interest" description="Disordered" evidence="6">
    <location>
        <begin position="143"/>
        <end position="163"/>
    </location>
</feature>
<dbReference type="InterPro" id="IPR047057">
    <property type="entry name" value="MerR_fam"/>
</dbReference>
<keyword evidence="5" id="KW-0238">DNA-binding</keyword>
<evidence type="ECO:0000256" key="5">
    <source>
        <dbReference type="ARBA" id="ARBA00023125"/>
    </source>
</evidence>
<sequence length="163" mass="18235">MEMTVGEVAKRSGVNVSTLHFYEQKGLIYSWRNQGNQRRYHRNVLRRIAVIKAAQMVGLTLEEISASLADLPKHQAPTRQQWEQMASDWSAMLEHRIQQLQALKNDLGGCIGCGCLSMDSCAIYNPQDIRAITFEDKTRLTNPEQWSGAVEPSSDSIHSSSGG</sequence>
<keyword evidence="9" id="KW-1185">Reference proteome</keyword>
<feature type="compositionally biased region" description="Low complexity" evidence="6">
    <location>
        <begin position="153"/>
        <end position="163"/>
    </location>
</feature>
<dbReference type="SMART" id="SM00422">
    <property type="entry name" value="HTH_MERR"/>
    <property type="match status" value="1"/>
</dbReference>
<protein>
    <recommendedName>
        <fullName evidence="1">Redox-sensitive transcriptional activator SoxR</fullName>
    </recommendedName>
</protein>
<keyword evidence="2" id="KW-0001">2Fe-2S</keyword>
<dbReference type="InterPro" id="IPR009061">
    <property type="entry name" value="DNA-bd_dom_put_sf"/>
</dbReference>
<dbReference type="EMBL" id="CP049332">
    <property type="protein sequence ID" value="QIH43752.1"/>
    <property type="molecule type" value="Genomic_DNA"/>
</dbReference>
<dbReference type="GO" id="GO:0006979">
    <property type="term" value="P:response to oxidative stress"/>
    <property type="evidence" value="ECO:0007669"/>
    <property type="project" value="InterPro"/>
</dbReference>
<evidence type="ECO:0000256" key="1">
    <source>
        <dbReference type="ARBA" id="ARBA00014474"/>
    </source>
</evidence>
<dbReference type="PROSITE" id="PS00552">
    <property type="entry name" value="HTH_MERR_1"/>
    <property type="match status" value="1"/>
</dbReference>
<dbReference type="GO" id="GO:0051537">
    <property type="term" value="F:2 iron, 2 sulfur cluster binding"/>
    <property type="evidence" value="ECO:0007669"/>
    <property type="project" value="UniProtKB-KW"/>
</dbReference>
<gene>
    <name evidence="8" type="primary">soxR</name>
    <name evidence="8" type="ORF">G5S32_17350</name>
</gene>
<dbReference type="PANTHER" id="PTHR30204:SF0">
    <property type="entry name" value="REDOX-SENSITIVE TRANSCRIPTIONAL ACTIVATOR SOXR"/>
    <property type="match status" value="1"/>
</dbReference>
<dbReference type="AlphaFoldDB" id="A0A6G7CNS6"/>
<dbReference type="GO" id="GO:0003677">
    <property type="term" value="F:DNA binding"/>
    <property type="evidence" value="ECO:0007669"/>
    <property type="project" value="UniProtKB-KW"/>
</dbReference>
<evidence type="ECO:0000256" key="3">
    <source>
        <dbReference type="ARBA" id="ARBA00023004"/>
    </source>
</evidence>
<evidence type="ECO:0000256" key="6">
    <source>
        <dbReference type="SAM" id="MobiDB-lite"/>
    </source>
</evidence>
<evidence type="ECO:0000313" key="9">
    <source>
        <dbReference type="Proteomes" id="UP000503003"/>
    </source>
</evidence>
<reference evidence="8 9" key="1">
    <citation type="submission" date="2020-02" db="EMBL/GenBank/DDBJ databases">
        <title>A complete genome of a marine bacterium Vibrio sp. ZWAL4003 isolated from the mangrove sediment with the ability to degrade polysaccharides.</title>
        <authorList>
            <person name="Wu J."/>
            <person name="Qu W."/>
            <person name="Zeng R."/>
        </authorList>
    </citation>
    <scope>NUCLEOTIDE SEQUENCE [LARGE SCALE GENOMIC DNA]</scope>
    <source>
        <strain evidence="8 9">ZWAL4003</strain>
    </source>
</reference>
<dbReference type="InterPro" id="IPR000551">
    <property type="entry name" value="MerR-type_HTH_dom"/>
</dbReference>
<dbReference type="InterPro" id="IPR010211">
    <property type="entry name" value="Redox-sen_tscrpt-act_SoxR"/>
</dbReference>
<dbReference type="SUPFAM" id="SSF46955">
    <property type="entry name" value="Putative DNA-binding domain"/>
    <property type="match status" value="1"/>
</dbReference>
<feature type="domain" description="HTH merR-type" evidence="7">
    <location>
        <begin position="1"/>
        <end position="70"/>
    </location>
</feature>
<dbReference type="GO" id="GO:0003700">
    <property type="term" value="F:DNA-binding transcription factor activity"/>
    <property type="evidence" value="ECO:0007669"/>
    <property type="project" value="InterPro"/>
</dbReference>
<dbReference type="RefSeq" id="WP_165313422.1">
    <property type="nucleotide sequence ID" value="NZ_CP049332.1"/>
</dbReference>
<accession>A0A6G7CNS6</accession>
<dbReference type="Pfam" id="PF13411">
    <property type="entry name" value="MerR_1"/>
    <property type="match status" value="1"/>
</dbReference>
<evidence type="ECO:0000256" key="4">
    <source>
        <dbReference type="ARBA" id="ARBA00023014"/>
    </source>
</evidence>
<dbReference type="CDD" id="cd01110">
    <property type="entry name" value="HTH_SoxR"/>
    <property type="match status" value="1"/>
</dbReference>
<keyword evidence="2" id="KW-0479">Metal-binding</keyword>
<keyword evidence="3" id="KW-0408">Iron</keyword>
<keyword evidence="4" id="KW-0411">Iron-sulfur</keyword>
<evidence type="ECO:0000313" key="8">
    <source>
        <dbReference type="EMBL" id="QIH43752.1"/>
    </source>
</evidence>
<dbReference type="PROSITE" id="PS50937">
    <property type="entry name" value="HTH_MERR_2"/>
    <property type="match status" value="1"/>
</dbReference>
<dbReference type="KEGG" id="vzi:G5S32_17350"/>
<organism evidence="8 9">
    <name type="scientific">Vibrio ziniensis</name>
    <dbReference type="NCBI Taxonomy" id="2711221"/>
    <lineage>
        <taxon>Bacteria</taxon>
        <taxon>Pseudomonadati</taxon>
        <taxon>Pseudomonadota</taxon>
        <taxon>Gammaproteobacteria</taxon>
        <taxon>Vibrionales</taxon>
        <taxon>Vibrionaceae</taxon>
        <taxon>Vibrio</taxon>
    </lineage>
</organism>
<dbReference type="Proteomes" id="UP000503003">
    <property type="component" value="Chromosome 2"/>
</dbReference>
<dbReference type="NCBIfam" id="TIGR01950">
    <property type="entry name" value="SoxR"/>
    <property type="match status" value="1"/>
</dbReference>
<dbReference type="PRINTS" id="PR00040">
    <property type="entry name" value="HTHMERR"/>
</dbReference>
<dbReference type="Gene3D" id="1.10.1660.10">
    <property type="match status" value="1"/>
</dbReference>
<evidence type="ECO:0000256" key="2">
    <source>
        <dbReference type="ARBA" id="ARBA00022714"/>
    </source>
</evidence>
<proteinExistence type="predicted"/>
<name>A0A6G7CNS6_9VIBR</name>
<dbReference type="PANTHER" id="PTHR30204">
    <property type="entry name" value="REDOX-CYCLING DRUG-SENSING TRANSCRIPTIONAL ACTIVATOR SOXR"/>
    <property type="match status" value="1"/>
</dbReference>